<dbReference type="STRING" id="321614.Q0U9N9"/>
<evidence type="ECO:0000313" key="1">
    <source>
        <dbReference type="EMBL" id="EAT81233.2"/>
    </source>
</evidence>
<dbReference type="InParanoid" id="Q0U9N9"/>
<organism evidence="1 2">
    <name type="scientific">Phaeosphaeria nodorum (strain SN15 / ATCC MYA-4574 / FGSC 10173)</name>
    <name type="common">Glume blotch fungus</name>
    <name type="synonym">Parastagonospora nodorum</name>
    <dbReference type="NCBI Taxonomy" id="321614"/>
    <lineage>
        <taxon>Eukaryota</taxon>
        <taxon>Fungi</taxon>
        <taxon>Dikarya</taxon>
        <taxon>Ascomycota</taxon>
        <taxon>Pezizomycotina</taxon>
        <taxon>Dothideomycetes</taxon>
        <taxon>Pleosporomycetidae</taxon>
        <taxon>Pleosporales</taxon>
        <taxon>Pleosporineae</taxon>
        <taxon>Phaeosphaeriaceae</taxon>
        <taxon>Parastagonospora</taxon>
    </lineage>
</organism>
<dbReference type="Proteomes" id="UP000001055">
    <property type="component" value="Unassembled WGS sequence"/>
</dbReference>
<dbReference type="AlphaFoldDB" id="Q0U9N9"/>
<dbReference type="KEGG" id="pno:SNOG_11525"/>
<protein>
    <submittedName>
        <fullName evidence="1">Uncharacterized protein</fullName>
    </submittedName>
</protein>
<sequence>MTPPSTTHEYPNPNASFGLDMSFAQPSYQSNTAGLAFNQNLGLNLSPGYDYQFTDASSFGVNMNLGLDMMSEVEVVPRQKRKKVAWVEITKLIDGESGPAIALHLNMNLTAVAELIHNSVCLGRAPGFRRKAVDMAMRKALVPAS</sequence>
<dbReference type="RefSeq" id="XP_001801765.1">
    <property type="nucleotide sequence ID" value="XM_001801713.1"/>
</dbReference>
<reference evidence="2" key="1">
    <citation type="journal article" date="2007" name="Plant Cell">
        <title>Dothideomycete-plant interactions illuminated by genome sequencing and EST analysis of the wheat pathogen Stagonospora nodorum.</title>
        <authorList>
            <person name="Hane J.K."/>
            <person name="Lowe R.G."/>
            <person name="Solomon P.S."/>
            <person name="Tan K.C."/>
            <person name="Schoch C.L."/>
            <person name="Spatafora J.W."/>
            <person name="Crous P.W."/>
            <person name="Kodira C."/>
            <person name="Birren B.W."/>
            <person name="Galagan J.E."/>
            <person name="Torriani S.F."/>
            <person name="McDonald B.A."/>
            <person name="Oliver R.P."/>
        </authorList>
    </citation>
    <scope>NUCLEOTIDE SEQUENCE [LARGE SCALE GENOMIC DNA]</scope>
    <source>
        <strain evidence="2">SN15 / ATCC MYA-4574 / FGSC 10173</strain>
    </source>
</reference>
<evidence type="ECO:0000313" key="2">
    <source>
        <dbReference type="Proteomes" id="UP000001055"/>
    </source>
</evidence>
<dbReference type="EMBL" id="CH445343">
    <property type="protein sequence ID" value="EAT81233.2"/>
    <property type="molecule type" value="Genomic_DNA"/>
</dbReference>
<gene>
    <name evidence="1" type="ORF">SNOG_11525</name>
</gene>
<name>Q0U9N9_PHANO</name>
<proteinExistence type="predicted"/>
<dbReference type="HOGENOM" id="CLU_1787511_0_0_1"/>
<dbReference type="VEuPathDB" id="FungiDB:JI435_115250"/>
<accession>Q0U9N9</accession>
<dbReference type="GeneID" id="5978673"/>